<sequence>MSDKHYDISYLEGTASILKKLKEYSYNPFTAILKGTVLELGCGTGIDAINLGNLLGKEVKIVGIDHDSRMIDKAISAAADNENVEFILSEASPIPFEDATLSGIRTERLIQHLKEPQKVINEAYRVLKPGQPLVIVETDWSNLSFYNADTAIEEKVSRYLTDEKINNGRAARQLTGYLEKAEFKNIKLEVFPFALKSLKEVFTYLLIDQSLTEMKSKGYLNAEEYDSFIASLQRADSNHYFACSMNLVVASALK</sequence>
<organism evidence="2 3">
    <name type="scientific">Arcticibacter tournemirensis</name>
    <dbReference type="NCBI Taxonomy" id="699437"/>
    <lineage>
        <taxon>Bacteria</taxon>
        <taxon>Pseudomonadati</taxon>
        <taxon>Bacteroidota</taxon>
        <taxon>Sphingobacteriia</taxon>
        <taxon>Sphingobacteriales</taxon>
        <taxon>Sphingobacteriaceae</taxon>
        <taxon>Arcticibacter</taxon>
    </lineage>
</organism>
<proteinExistence type="predicted"/>
<gene>
    <name evidence="2" type="ORF">F1649_02835</name>
</gene>
<reference evidence="2 3" key="1">
    <citation type="submission" date="2019-09" db="EMBL/GenBank/DDBJ databases">
        <title>Pararcticibacter amylolyticus gen. nov., sp. nov., isolated from a rottenly hemp rope, and reclassification of Pedobacter tournemirensis as Pararcticibacter tournemirensis comb. nov.</title>
        <authorList>
            <person name="Cai Y."/>
        </authorList>
    </citation>
    <scope>NUCLEOTIDE SEQUENCE [LARGE SCALE GENOMIC DNA]</scope>
    <source>
        <strain evidence="2 3">TF5-37.2-LB10</strain>
    </source>
</reference>
<accession>A0A5M9HGA2</accession>
<dbReference type="RefSeq" id="WP_141813647.1">
    <property type="nucleotide sequence ID" value="NZ_VFPL01000001.1"/>
</dbReference>
<dbReference type="PANTHER" id="PTHR43591:SF24">
    <property type="entry name" value="2-METHOXY-6-POLYPRENYL-1,4-BENZOQUINOL METHYLASE, MITOCHONDRIAL"/>
    <property type="match status" value="1"/>
</dbReference>
<keyword evidence="2" id="KW-0808">Transferase</keyword>
<feature type="domain" description="Methyltransferase" evidence="1">
    <location>
        <begin position="36"/>
        <end position="144"/>
    </location>
</feature>
<name>A0A5M9HGA2_9SPHI</name>
<dbReference type="SUPFAM" id="SSF53335">
    <property type="entry name" value="S-adenosyl-L-methionine-dependent methyltransferases"/>
    <property type="match status" value="1"/>
</dbReference>
<evidence type="ECO:0000313" key="2">
    <source>
        <dbReference type="EMBL" id="KAA8485435.1"/>
    </source>
</evidence>
<dbReference type="Proteomes" id="UP000322918">
    <property type="component" value="Unassembled WGS sequence"/>
</dbReference>
<comment type="caution">
    <text evidence="2">The sequence shown here is derived from an EMBL/GenBank/DDBJ whole genome shotgun (WGS) entry which is preliminary data.</text>
</comment>
<dbReference type="GO" id="GO:0008168">
    <property type="term" value="F:methyltransferase activity"/>
    <property type="evidence" value="ECO:0007669"/>
    <property type="project" value="UniProtKB-KW"/>
</dbReference>
<dbReference type="InterPro" id="IPR029063">
    <property type="entry name" value="SAM-dependent_MTases_sf"/>
</dbReference>
<keyword evidence="3" id="KW-1185">Reference proteome</keyword>
<keyword evidence="2" id="KW-0489">Methyltransferase</keyword>
<evidence type="ECO:0000259" key="1">
    <source>
        <dbReference type="Pfam" id="PF13847"/>
    </source>
</evidence>
<dbReference type="PANTHER" id="PTHR43591">
    <property type="entry name" value="METHYLTRANSFERASE"/>
    <property type="match status" value="1"/>
</dbReference>
<dbReference type="OrthoDB" id="3636702at2"/>
<dbReference type="CDD" id="cd02440">
    <property type="entry name" value="AdoMet_MTases"/>
    <property type="match status" value="1"/>
</dbReference>
<dbReference type="Gene3D" id="3.40.50.150">
    <property type="entry name" value="Vaccinia Virus protein VP39"/>
    <property type="match status" value="1"/>
</dbReference>
<dbReference type="GO" id="GO:0032259">
    <property type="term" value="P:methylation"/>
    <property type="evidence" value="ECO:0007669"/>
    <property type="project" value="UniProtKB-KW"/>
</dbReference>
<evidence type="ECO:0000313" key="3">
    <source>
        <dbReference type="Proteomes" id="UP000322918"/>
    </source>
</evidence>
<dbReference type="InterPro" id="IPR025714">
    <property type="entry name" value="Methyltranfer_dom"/>
</dbReference>
<dbReference type="AlphaFoldDB" id="A0A5M9HGA2"/>
<dbReference type="Pfam" id="PF13847">
    <property type="entry name" value="Methyltransf_31"/>
    <property type="match status" value="1"/>
</dbReference>
<dbReference type="EMBL" id="VWNE01000004">
    <property type="protein sequence ID" value="KAA8485435.1"/>
    <property type="molecule type" value="Genomic_DNA"/>
</dbReference>
<protein>
    <submittedName>
        <fullName evidence="2">Methyltransferase domain-containing protein</fullName>
    </submittedName>
</protein>